<comment type="catalytic activity">
    <reaction evidence="11 15">
        <text>ATP + H2O + phospholipidSide 1 = ADP + phosphate + phospholipidSide 2.</text>
        <dbReference type="EC" id="7.6.2.1"/>
    </reaction>
</comment>
<keyword evidence="3 15" id="KW-0812">Transmembrane</keyword>
<feature type="active site" description="4-aspartylphosphate intermediate" evidence="12">
    <location>
        <position position="413"/>
    </location>
</feature>
<dbReference type="PRINTS" id="PR00119">
    <property type="entry name" value="CATATPASE"/>
</dbReference>
<feature type="binding site" evidence="13">
    <location>
        <position position="660"/>
    </location>
    <ligand>
        <name>ATP</name>
        <dbReference type="ChEBI" id="CHEBI:30616"/>
    </ligand>
</feature>
<feature type="transmembrane region" description="Helical" evidence="15">
    <location>
        <begin position="100"/>
        <end position="118"/>
    </location>
</feature>
<dbReference type="GO" id="GO:0000287">
    <property type="term" value="F:magnesium ion binding"/>
    <property type="evidence" value="ECO:0007669"/>
    <property type="project" value="UniProtKB-UniRule"/>
</dbReference>
<feature type="binding site" evidence="13">
    <location>
        <position position="767"/>
    </location>
    <ligand>
        <name>ATP</name>
        <dbReference type="ChEBI" id="CHEBI:30616"/>
    </ligand>
</feature>
<keyword evidence="7 14" id="KW-0460">Magnesium</keyword>
<feature type="transmembrane region" description="Helical" evidence="15">
    <location>
        <begin position="850"/>
        <end position="871"/>
    </location>
</feature>
<evidence type="ECO:0000256" key="15">
    <source>
        <dbReference type="RuleBase" id="RU362033"/>
    </source>
</evidence>
<dbReference type="Pfam" id="PF16212">
    <property type="entry name" value="PhoLip_ATPase_C"/>
    <property type="match status" value="1"/>
</dbReference>
<dbReference type="Pfam" id="PF13246">
    <property type="entry name" value="Cation_ATPase"/>
    <property type="match status" value="1"/>
</dbReference>
<evidence type="ECO:0000256" key="16">
    <source>
        <dbReference type="SAM" id="MobiDB-lite"/>
    </source>
</evidence>
<feature type="binding site" evidence="13">
    <location>
        <position position="585"/>
    </location>
    <ligand>
        <name>ATP</name>
        <dbReference type="ChEBI" id="CHEBI:30616"/>
    </ligand>
</feature>
<feature type="transmembrane region" description="Helical" evidence="15">
    <location>
        <begin position="930"/>
        <end position="955"/>
    </location>
</feature>
<feature type="transmembrane region" description="Helical" evidence="15">
    <location>
        <begin position="77"/>
        <end position="94"/>
    </location>
</feature>
<evidence type="ECO:0000313" key="19">
    <source>
        <dbReference type="EMBL" id="ELR16071.1"/>
    </source>
</evidence>
<evidence type="ECO:0000256" key="11">
    <source>
        <dbReference type="ARBA" id="ARBA00034036"/>
    </source>
</evidence>
<dbReference type="NCBIfam" id="TIGR01652">
    <property type="entry name" value="ATPase-Plipid"/>
    <property type="match status" value="1"/>
</dbReference>
<feature type="binding site" evidence="13">
    <location>
        <position position="658"/>
    </location>
    <ligand>
        <name>ATP</name>
        <dbReference type="ChEBI" id="CHEBI:30616"/>
    </ligand>
</feature>
<evidence type="ECO:0000313" key="20">
    <source>
        <dbReference type="Proteomes" id="UP000011083"/>
    </source>
</evidence>
<feature type="binding site" evidence="13">
    <location>
        <position position="414"/>
    </location>
    <ligand>
        <name>ATP</name>
        <dbReference type="ChEBI" id="CHEBI:30616"/>
    </ligand>
</feature>
<feature type="transmembrane region" description="Helical" evidence="15">
    <location>
        <begin position="1030"/>
        <end position="1053"/>
    </location>
</feature>
<feature type="binding site" evidence="13">
    <location>
        <position position="551"/>
    </location>
    <ligand>
        <name>ATP</name>
        <dbReference type="ChEBI" id="CHEBI:30616"/>
    </ligand>
</feature>
<evidence type="ECO:0000259" key="18">
    <source>
        <dbReference type="Pfam" id="PF16212"/>
    </source>
</evidence>
<dbReference type="SUPFAM" id="SSF81653">
    <property type="entry name" value="Calcium ATPase, transduction domain A"/>
    <property type="match status" value="1"/>
</dbReference>
<dbReference type="PANTHER" id="PTHR24092:SF218">
    <property type="entry name" value="PHOSPHOLIPID-TRANSPORTING ATPASE"/>
    <property type="match status" value="1"/>
</dbReference>
<dbReference type="InterPro" id="IPR001757">
    <property type="entry name" value="P_typ_ATPase"/>
</dbReference>
<dbReference type="SFLD" id="SFLDS00003">
    <property type="entry name" value="Haloacid_Dehalogenase"/>
    <property type="match status" value="1"/>
</dbReference>
<evidence type="ECO:0000256" key="6">
    <source>
        <dbReference type="ARBA" id="ARBA00022840"/>
    </source>
</evidence>
<feature type="binding site" evidence="14">
    <location>
        <position position="797"/>
    </location>
    <ligand>
        <name>Mg(2+)</name>
        <dbReference type="ChEBI" id="CHEBI:18420"/>
    </ligand>
</feature>
<feature type="binding site" evidence="13">
    <location>
        <position position="528"/>
    </location>
    <ligand>
        <name>ATP</name>
        <dbReference type="ChEBI" id="CHEBI:30616"/>
    </ligand>
</feature>
<keyword evidence="20" id="KW-1185">Reference proteome</keyword>
<feature type="transmembrane region" description="Helical" evidence="15">
    <location>
        <begin position="967"/>
        <end position="990"/>
    </location>
</feature>
<dbReference type="OrthoDB" id="377733at2759"/>
<evidence type="ECO:0000256" key="14">
    <source>
        <dbReference type="PIRSR" id="PIRSR606539-3"/>
    </source>
</evidence>
<dbReference type="InterPro" id="IPR023299">
    <property type="entry name" value="ATPase_P-typ_cyto_dom_N"/>
</dbReference>
<evidence type="ECO:0000259" key="17">
    <source>
        <dbReference type="Pfam" id="PF16209"/>
    </source>
</evidence>
<dbReference type="SFLD" id="SFLDG00002">
    <property type="entry name" value="C1.7:_P-type_atpase_like"/>
    <property type="match status" value="1"/>
</dbReference>
<dbReference type="SFLD" id="SFLDF00027">
    <property type="entry name" value="p-type_atpase"/>
    <property type="match status" value="1"/>
</dbReference>
<comment type="similarity">
    <text evidence="2 15">Belongs to the cation transport ATPase (P-type) (TC 3.A.3) family. Type IV subfamily.</text>
</comment>
<dbReference type="PROSITE" id="PS00154">
    <property type="entry name" value="ATPASE_E1_E2"/>
    <property type="match status" value="1"/>
</dbReference>
<feature type="binding site" evidence="13">
    <location>
        <position position="796"/>
    </location>
    <ligand>
        <name>ATP</name>
        <dbReference type="ChEBI" id="CHEBI:30616"/>
    </ligand>
</feature>
<dbReference type="GO" id="GO:0005886">
    <property type="term" value="C:plasma membrane"/>
    <property type="evidence" value="ECO:0007669"/>
    <property type="project" value="TreeGrafter"/>
</dbReference>
<dbReference type="InterPro" id="IPR008250">
    <property type="entry name" value="ATPase_P-typ_transduc_dom_A_sf"/>
</dbReference>
<feature type="binding site" evidence="14">
    <location>
        <position position="413"/>
    </location>
    <ligand>
        <name>Mg(2+)</name>
        <dbReference type="ChEBI" id="CHEBI:18420"/>
    </ligand>
</feature>
<name>L8GVH2_ACACF</name>
<evidence type="ECO:0000256" key="1">
    <source>
        <dbReference type="ARBA" id="ARBA00004141"/>
    </source>
</evidence>
<dbReference type="AlphaFoldDB" id="L8GVH2"/>
<dbReference type="Gene3D" id="3.40.1110.10">
    <property type="entry name" value="Calcium-transporting ATPase, cytoplasmic domain N"/>
    <property type="match status" value="1"/>
</dbReference>
<feature type="domain" description="P-type ATPase N-terminal" evidence="17">
    <location>
        <begin position="38"/>
        <end position="105"/>
    </location>
</feature>
<dbReference type="GO" id="GO:0140326">
    <property type="term" value="F:ATPase-coupled intramembrane lipid transporter activity"/>
    <property type="evidence" value="ECO:0007669"/>
    <property type="project" value="UniProtKB-EC"/>
</dbReference>
<proteinExistence type="inferred from homology"/>
<keyword evidence="8 15" id="KW-1278">Translocase</keyword>
<evidence type="ECO:0000256" key="7">
    <source>
        <dbReference type="ARBA" id="ARBA00022842"/>
    </source>
</evidence>
<dbReference type="Gene3D" id="2.70.150.10">
    <property type="entry name" value="Calcium-transporting ATPase, cytoplasmic transduction domain A"/>
    <property type="match status" value="1"/>
</dbReference>
<dbReference type="NCBIfam" id="TIGR01494">
    <property type="entry name" value="ATPase_P-type"/>
    <property type="match status" value="1"/>
</dbReference>
<comment type="subcellular location">
    <subcellularLocation>
        <location evidence="1 15">Membrane</location>
        <topology evidence="1 15">Multi-pass membrane protein</topology>
    </subcellularLocation>
</comment>
<evidence type="ECO:0000256" key="10">
    <source>
        <dbReference type="ARBA" id="ARBA00023136"/>
    </source>
</evidence>
<dbReference type="PANTHER" id="PTHR24092">
    <property type="entry name" value="PROBABLE PHOSPHOLIPID-TRANSPORTING ATPASE"/>
    <property type="match status" value="1"/>
</dbReference>
<dbReference type="RefSeq" id="XP_004338084.1">
    <property type="nucleotide sequence ID" value="XM_004338036.1"/>
</dbReference>
<evidence type="ECO:0000256" key="3">
    <source>
        <dbReference type="ARBA" id="ARBA00022692"/>
    </source>
</evidence>
<evidence type="ECO:0000256" key="8">
    <source>
        <dbReference type="ARBA" id="ARBA00022967"/>
    </source>
</evidence>
<evidence type="ECO:0000256" key="2">
    <source>
        <dbReference type="ARBA" id="ARBA00008109"/>
    </source>
</evidence>
<dbReference type="InterPro" id="IPR044492">
    <property type="entry name" value="P_typ_ATPase_HD_dom"/>
</dbReference>
<feature type="binding site" evidence="13">
    <location>
        <position position="773"/>
    </location>
    <ligand>
        <name>ATP</name>
        <dbReference type="ChEBI" id="CHEBI:30616"/>
    </ligand>
</feature>
<accession>L8GVH2</accession>
<feature type="region of interest" description="Disordered" evidence="16">
    <location>
        <begin position="1118"/>
        <end position="1148"/>
    </location>
</feature>
<dbReference type="FunFam" id="3.40.50.1000:FF:000001">
    <property type="entry name" value="Phospholipid-transporting ATPase IC"/>
    <property type="match status" value="1"/>
</dbReference>
<dbReference type="Proteomes" id="UP000011083">
    <property type="component" value="Unassembled WGS sequence"/>
</dbReference>
<dbReference type="InterPro" id="IPR032630">
    <property type="entry name" value="P_typ_ATPase_c"/>
</dbReference>
<feature type="binding site" evidence="13">
    <location>
        <position position="413"/>
    </location>
    <ligand>
        <name>ATP</name>
        <dbReference type="ChEBI" id="CHEBI:30616"/>
    </ligand>
</feature>
<evidence type="ECO:0000256" key="5">
    <source>
        <dbReference type="ARBA" id="ARBA00022741"/>
    </source>
</evidence>
<feature type="binding site" evidence="14">
    <location>
        <position position="793"/>
    </location>
    <ligand>
        <name>Mg(2+)</name>
        <dbReference type="ChEBI" id="CHEBI:18420"/>
    </ligand>
</feature>
<feature type="compositionally biased region" description="Low complexity" evidence="16">
    <location>
        <begin position="1135"/>
        <end position="1148"/>
    </location>
</feature>
<dbReference type="VEuPathDB" id="AmoebaDB:ACA1_224500"/>
<feature type="domain" description="P-type ATPase C-terminal" evidence="18">
    <location>
        <begin position="819"/>
        <end position="1068"/>
    </location>
</feature>
<comment type="cofactor">
    <cofactor evidence="14">
        <name>Mg(2+)</name>
        <dbReference type="ChEBI" id="CHEBI:18420"/>
    </cofactor>
</comment>
<dbReference type="EC" id="7.6.2.1" evidence="15"/>
<keyword evidence="4 14" id="KW-0479">Metal-binding</keyword>
<dbReference type="Gene3D" id="3.40.50.1000">
    <property type="entry name" value="HAD superfamily/HAD-like"/>
    <property type="match status" value="1"/>
</dbReference>
<feature type="binding site" evidence="14">
    <location>
        <position position="415"/>
    </location>
    <ligand>
        <name>Mg(2+)</name>
        <dbReference type="ChEBI" id="CHEBI:18420"/>
    </ligand>
</feature>
<dbReference type="KEGG" id="acan:ACA1_224500"/>
<dbReference type="InterPro" id="IPR036412">
    <property type="entry name" value="HAD-like_sf"/>
</dbReference>
<dbReference type="InterPro" id="IPR023298">
    <property type="entry name" value="ATPase_P-typ_TM_dom_sf"/>
</dbReference>
<gene>
    <name evidence="19" type="ORF">ACA1_224500</name>
</gene>
<keyword evidence="5 13" id="KW-0547">Nucleotide-binding</keyword>
<keyword evidence="9 15" id="KW-1133">Transmembrane helix</keyword>
<dbReference type="FunFam" id="3.40.50.1000:FF:000014">
    <property type="entry name" value="Phospholipid-transporting ATPase"/>
    <property type="match status" value="1"/>
</dbReference>
<evidence type="ECO:0000256" key="13">
    <source>
        <dbReference type="PIRSR" id="PIRSR606539-2"/>
    </source>
</evidence>
<feature type="binding site" evidence="13">
    <location>
        <position position="415"/>
    </location>
    <ligand>
        <name>ATP</name>
        <dbReference type="ChEBI" id="CHEBI:30616"/>
    </ligand>
</feature>
<protein>
    <recommendedName>
        <fullName evidence="15">Phospholipid-transporting ATPase</fullName>
        <ecNumber evidence="15">7.6.2.1</ecNumber>
    </recommendedName>
</protein>
<dbReference type="SUPFAM" id="SSF81665">
    <property type="entry name" value="Calcium ATPase, transmembrane domain M"/>
    <property type="match status" value="1"/>
</dbReference>
<dbReference type="OMA" id="MDFTSER"/>
<dbReference type="SUPFAM" id="SSF56784">
    <property type="entry name" value="HAD-like"/>
    <property type="match status" value="1"/>
</dbReference>
<evidence type="ECO:0000256" key="12">
    <source>
        <dbReference type="PIRSR" id="PIRSR606539-1"/>
    </source>
</evidence>
<dbReference type="STRING" id="1257118.L8GVH2"/>
<feature type="transmembrane region" description="Helical" evidence="15">
    <location>
        <begin position="349"/>
        <end position="372"/>
    </location>
</feature>
<feature type="binding site" evidence="13">
    <location>
        <position position="659"/>
    </location>
    <ligand>
        <name>ATP</name>
        <dbReference type="ChEBI" id="CHEBI:30616"/>
    </ligand>
</feature>
<dbReference type="GO" id="GO:0005524">
    <property type="term" value="F:ATP binding"/>
    <property type="evidence" value="ECO:0007669"/>
    <property type="project" value="UniProtKB-UniRule"/>
</dbReference>
<evidence type="ECO:0000256" key="4">
    <source>
        <dbReference type="ARBA" id="ARBA00022723"/>
    </source>
</evidence>
<dbReference type="SUPFAM" id="SSF81660">
    <property type="entry name" value="Metal cation-transporting ATPase, ATP-binding domain N"/>
    <property type="match status" value="1"/>
</dbReference>
<dbReference type="InterPro" id="IPR032631">
    <property type="entry name" value="P-type_ATPase_N"/>
</dbReference>
<feature type="transmembrane region" description="Helical" evidence="15">
    <location>
        <begin position="302"/>
        <end position="329"/>
    </location>
</feature>
<feature type="transmembrane region" description="Helical" evidence="15">
    <location>
        <begin position="997"/>
        <end position="1024"/>
    </location>
</feature>
<dbReference type="Pfam" id="PF16209">
    <property type="entry name" value="PhoLip_ATPase_N"/>
    <property type="match status" value="1"/>
</dbReference>
<reference evidence="19 20" key="1">
    <citation type="journal article" date="2013" name="Genome Biol.">
        <title>Genome of Acanthamoeba castellanii highlights extensive lateral gene transfer and early evolution of tyrosine kinase signaling.</title>
        <authorList>
            <person name="Clarke M."/>
            <person name="Lohan A.J."/>
            <person name="Liu B."/>
            <person name="Lagkouvardos I."/>
            <person name="Roy S."/>
            <person name="Zafar N."/>
            <person name="Bertelli C."/>
            <person name="Schilde C."/>
            <person name="Kianianmomeni A."/>
            <person name="Burglin T.R."/>
            <person name="Frech C."/>
            <person name="Turcotte B."/>
            <person name="Kopec K.O."/>
            <person name="Synnott J.M."/>
            <person name="Choo C."/>
            <person name="Paponov I."/>
            <person name="Finkler A."/>
            <person name="Soon Heng Tan C."/>
            <person name="Hutchins A.P."/>
            <person name="Weinmeier T."/>
            <person name="Rattei T."/>
            <person name="Chu J.S."/>
            <person name="Gimenez G."/>
            <person name="Irimia M."/>
            <person name="Rigden D.J."/>
            <person name="Fitzpatrick D.A."/>
            <person name="Lorenzo-Morales J."/>
            <person name="Bateman A."/>
            <person name="Chiu C.H."/>
            <person name="Tang P."/>
            <person name="Hegemann P."/>
            <person name="Fromm H."/>
            <person name="Raoult D."/>
            <person name="Greub G."/>
            <person name="Miranda-Saavedra D."/>
            <person name="Chen N."/>
            <person name="Nash P."/>
            <person name="Ginger M.L."/>
            <person name="Horn M."/>
            <person name="Schaap P."/>
            <person name="Caler L."/>
            <person name="Loftus B."/>
        </authorList>
    </citation>
    <scope>NUCLEOTIDE SEQUENCE [LARGE SCALE GENOMIC DNA]</scope>
    <source>
        <strain evidence="19 20">Neff</strain>
    </source>
</reference>
<dbReference type="GO" id="GO:0016887">
    <property type="term" value="F:ATP hydrolysis activity"/>
    <property type="evidence" value="ECO:0007669"/>
    <property type="project" value="InterPro"/>
</dbReference>
<dbReference type="InterPro" id="IPR006539">
    <property type="entry name" value="P-type_ATPase_IV"/>
</dbReference>
<organism evidence="19 20">
    <name type="scientific">Acanthamoeba castellanii (strain ATCC 30010 / Neff)</name>
    <dbReference type="NCBI Taxonomy" id="1257118"/>
    <lineage>
        <taxon>Eukaryota</taxon>
        <taxon>Amoebozoa</taxon>
        <taxon>Discosea</taxon>
        <taxon>Longamoebia</taxon>
        <taxon>Centramoebida</taxon>
        <taxon>Acanthamoebidae</taxon>
        <taxon>Acanthamoeba</taxon>
    </lineage>
</organism>
<sequence length="1148" mass="129759">MKKKLKQRIATIPVYSKVKQARAKRKHKEGSRTAYPPVYLNEHERNKLKSNHFPENRFTTSKYTLLSFVPLVLWEQFSKATTIYFTLIFIISIIPQISPITPWTSLMGLLFILVVAAVREGYEDVLRHKADSRVNRRRYLLVDFEGERVVTRSRWLHVGNLVYVRCDEQIPADLVLLATSNEDGICYIETSQLDGETNLKPRKAPVQTGHLTLKSLSELKGTLQCEVPHHVMYSFKGTLHLDSESQAIPLDNQQLLLQSSFLRNTDWAVGIIAYAGPETKLSLNQKKPPFKTSRLDKRLNKYVLILFVVNMLINLGMGIGGGLFDYYYAEDSPYLTADPDGPWVAGVKLFFAYFALLSYLIPLSLVVSLELVKVIQARFMEWDYEMSTERGHMTVKTSNLNDELALVQYVFSDKTGTLTENQMDFRKCSINGRAYENAGEGALRGVMDVAGRQEAKEIYDFLIAVAVCHSAVTDIHRKTKELIYKASSPDEEALCHNGIVFISRSTQSITVQVNGDKLVYEVLCSMEFTSDRRRMSVVVRTPEGELKLLTKGADTMMYSRLGDGDDELKEKTLQDLDVFSKEGLRTLVYAEKRLTEQECGAFLEQYNEAATLMDGREEAFERNLNIIGATAIEDKLQDGVPETIAYLLEAGMRVWVITGDKQATAINIGYSSRLLNGDMELIIINAESTEECLELLTQHQPQDSADYDESRTASQTQLENVDSLSIHSQKRKRALVIDGGSIKFALKDHRTLFYNLARSCHSVICNRVTPLQKAKVVRLIKETSKEVCLSIGDGANDVGMIQEANVGVGIYGKEGNQAARASDFALHQFRHLKRLLCVHGRYSMIRNALIIHYSFYKNAAVFLAQVWFGIFSGFSSQTLYDDWVMTFFNILFTAWPPIAVAVFETDISHRVIEANPHVYKRVQSNGVFTMWSLCGWFAASIYHSLVIFFGAYFLWADGLQDTSGLDTGFYSMGHAILFVGIIVIFLKLFLHVNNWNWLVHFTVWGSLLLYIILVLGEGSVIYFFPNQFFVFFHMCTMPIIYLWVLLGTVACLLPDFLFAYVQRNFFPEPWQILQEEDRLLKKRHIKSSSKNYGSLSDNPEASPVPIQAEWAATGSVKAAGTKSGGYSRLGEPLLASSSSAFNDSDSDN</sequence>
<dbReference type="EMBL" id="KB008010">
    <property type="protein sequence ID" value="ELR16071.1"/>
    <property type="molecule type" value="Genomic_DNA"/>
</dbReference>
<evidence type="ECO:0000256" key="9">
    <source>
        <dbReference type="ARBA" id="ARBA00022989"/>
    </source>
</evidence>
<keyword evidence="10 15" id="KW-0472">Membrane</keyword>
<feature type="transmembrane region" description="Helical" evidence="15">
    <location>
        <begin position="883"/>
        <end position="903"/>
    </location>
</feature>
<dbReference type="GO" id="GO:0045332">
    <property type="term" value="P:phospholipid translocation"/>
    <property type="evidence" value="ECO:0007669"/>
    <property type="project" value="TreeGrafter"/>
</dbReference>
<dbReference type="InterPro" id="IPR018303">
    <property type="entry name" value="ATPase_P-typ_P_site"/>
</dbReference>
<dbReference type="InterPro" id="IPR023214">
    <property type="entry name" value="HAD_sf"/>
</dbReference>
<feature type="binding site" evidence="13">
    <location>
        <position position="797"/>
    </location>
    <ligand>
        <name>ATP</name>
        <dbReference type="ChEBI" id="CHEBI:30616"/>
    </ligand>
</feature>
<feature type="binding site" evidence="13">
    <location>
        <position position="491"/>
    </location>
    <ligand>
        <name>ATP</name>
        <dbReference type="ChEBI" id="CHEBI:30616"/>
    </ligand>
</feature>
<dbReference type="GeneID" id="14916662"/>
<keyword evidence="6 13" id="KW-0067">ATP-binding</keyword>